<dbReference type="GeneID" id="10535714"/>
<evidence type="ECO:0000313" key="3">
    <source>
        <dbReference type="Proteomes" id="UP000008783"/>
    </source>
</evidence>
<feature type="region of interest" description="Disordered" evidence="1">
    <location>
        <begin position="33"/>
        <end position="62"/>
    </location>
</feature>
<name>E3KVI2_PUCGT</name>
<dbReference type="AlphaFoldDB" id="E3KVI2"/>
<keyword evidence="3" id="KW-1185">Reference proteome</keyword>
<dbReference type="EMBL" id="DS178313">
    <property type="protein sequence ID" value="EFP88322.1"/>
    <property type="molecule type" value="Genomic_DNA"/>
</dbReference>
<accession>E3KVI2</accession>
<protein>
    <submittedName>
        <fullName evidence="2">Uncharacterized protein</fullName>
    </submittedName>
</protein>
<dbReference type="OrthoDB" id="2509922at2759"/>
<feature type="compositionally biased region" description="Basic and acidic residues" evidence="1">
    <location>
        <begin position="41"/>
        <end position="51"/>
    </location>
</feature>
<sequence>MFKAFLSKSLYPVCVEFSRRYILHTQVCDRDPAGGAAGQQVRDRTTGHRSGEQGVHSTGHAGDVNPVLVGERSCGGTSTSCRRLRVLDNVPLLTEGVTLCETCGRLPLRGRSQDSRVRVRAGTARRSWQLHRRGACPCQPGQAWSIEAISTRARGCELMSFG</sequence>
<dbReference type="InParanoid" id="E3KVI2"/>
<dbReference type="Proteomes" id="UP000008783">
    <property type="component" value="Unassembled WGS sequence"/>
</dbReference>
<dbReference type="VEuPathDB" id="FungiDB:PGTG_14406"/>
<dbReference type="HOGENOM" id="CLU_1636236_0_0_1"/>
<proteinExistence type="predicted"/>
<evidence type="ECO:0000256" key="1">
    <source>
        <dbReference type="SAM" id="MobiDB-lite"/>
    </source>
</evidence>
<organism evidence="2 3">
    <name type="scientific">Puccinia graminis f. sp. tritici (strain CRL 75-36-700-3 / race SCCL)</name>
    <name type="common">Black stem rust fungus</name>
    <dbReference type="NCBI Taxonomy" id="418459"/>
    <lineage>
        <taxon>Eukaryota</taxon>
        <taxon>Fungi</taxon>
        <taxon>Dikarya</taxon>
        <taxon>Basidiomycota</taxon>
        <taxon>Pucciniomycotina</taxon>
        <taxon>Pucciniomycetes</taxon>
        <taxon>Pucciniales</taxon>
        <taxon>Pucciniaceae</taxon>
        <taxon>Puccinia</taxon>
    </lineage>
</organism>
<dbReference type="RefSeq" id="XP_003332741.1">
    <property type="nucleotide sequence ID" value="XM_003332693.1"/>
</dbReference>
<dbReference type="KEGG" id="pgr:PGTG_14406"/>
<gene>
    <name evidence="2" type="ORF">PGTG_14406</name>
</gene>
<reference key="1">
    <citation type="submission" date="2007-01" db="EMBL/GenBank/DDBJ databases">
        <title>The Genome Sequence of Puccinia graminis f. sp. tritici Strain CRL 75-36-700-3.</title>
        <authorList>
            <consortium name="The Broad Institute Genome Sequencing Platform"/>
            <person name="Birren B."/>
            <person name="Lander E."/>
            <person name="Galagan J."/>
            <person name="Nusbaum C."/>
            <person name="Devon K."/>
            <person name="Cuomo C."/>
            <person name="Jaffe D."/>
            <person name="Butler J."/>
            <person name="Alvarez P."/>
            <person name="Gnerre S."/>
            <person name="Grabherr M."/>
            <person name="Mauceli E."/>
            <person name="Brockman W."/>
            <person name="Young S."/>
            <person name="LaButti K."/>
            <person name="Sykes S."/>
            <person name="DeCaprio D."/>
            <person name="Crawford M."/>
            <person name="Koehrsen M."/>
            <person name="Engels R."/>
            <person name="Montgomery P."/>
            <person name="Pearson M."/>
            <person name="Howarth C."/>
            <person name="Larson L."/>
            <person name="White J."/>
            <person name="Zeng Q."/>
            <person name="Kodira C."/>
            <person name="Yandava C."/>
            <person name="Alvarado L."/>
            <person name="O'Leary S."/>
            <person name="Szabo L."/>
            <person name="Dean R."/>
            <person name="Schein J."/>
        </authorList>
    </citation>
    <scope>NUCLEOTIDE SEQUENCE</scope>
    <source>
        <strain>CRL 75-36-700-3</strain>
    </source>
</reference>
<reference evidence="3" key="2">
    <citation type="journal article" date="2011" name="Proc. Natl. Acad. Sci. U.S.A.">
        <title>Obligate biotrophy features unraveled by the genomic analysis of rust fungi.</title>
        <authorList>
            <person name="Duplessis S."/>
            <person name="Cuomo C.A."/>
            <person name="Lin Y.-C."/>
            <person name="Aerts A."/>
            <person name="Tisserant E."/>
            <person name="Veneault-Fourrey C."/>
            <person name="Joly D.L."/>
            <person name="Hacquard S."/>
            <person name="Amselem J."/>
            <person name="Cantarel B.L."/>
            <person name="Chiu R."/>
            <person name="Coutinho P.M."/>
            <person name="Feau N."/>
            <person name="Field M."/>
            <person name="Frey P."/>
            <person name="Gelhaye E."/>
            <person name="Goldberg J."/>
            <person name="Grabherr M.G."/>
            <person name="Kodira C.D."/>
            <person name="Kohler A."/>
            <person name="Kuees U."/>
            <person name="Lindquist E.A."/>
            <person name="Lucas S.M."/>
            <person name="Mago R."/>
            <person name="Mauceli E."/>
            <person name="Morin E."/>
            <person name="Murat C."/>
            <person name="Pangilinan J.L."/>
            <person name="Park R."/>
            <person name="Pearson M."/>
            <person name="Quesneville H."/>
            <person name="Rouhier N."/>
            <person name="Sakthikumar S."/>
            <person name="Salamov A.A."/>
            <person name="Schmutz J."/>
            <person name="Selles B."/>
            <person name="Shapiro H."/>
            <person name="Tanguay P."/>
            <person name="Tuskan G.A."/>
            <person name="Henrissat B."/>
            <person name="Van de Peer Y."/>
            <person name="Rouze P."/>
            <person name="Ellis J.G."/>
            <person name="Dodds P.N."/>
            <person name="Schein J.E."/>
            <person name="Zhong S."/>
            <person name="Hamelin R.C."/>
            <person name="Grigoriev I.V."/>
            <person name="Szabo L.J."/>
            <person name="Martin F."/>
        </authorList>
    </citation>
    <scope>NUCLEOTIDE SEQUENCE [LARGE SCALE GENOMIC DNA]</scope>
    <source>
        <strain evidence="3">CRL 75-36-700-3 / race SCCL</strain>
    </source>
</reference>
<evidence type="ECO:0000313" key="2">
    <source>
        <dbReference type="EMBL" id="EFP88322.1"/>
    </source>
</evidence>